<reference evidence="9" key="2">
    <citation type="submission" date="2020-09" db="EMBL/GenBank/DDBJ databases">
        <authorList>
            <person name="Sun Q."/>
            <person name="Kim S."/>
        </authorList>
    </citation>
    <scope>NUCLEOTIDE SEQUENCE</scope>
    <source>
        <strain evidence="9">KCTC 12988</strain>
    </source>
</reference>
<dbReference type="GO" id="GO:0004065">
    <property type="term" value="F:arylsulfatase activity"/>
    <property type="evidence" value="ECO:0007669"/>
    <property type="project" value="TreeGrafter"/>
</dbReference>
<dbReference type="InterPro" id="IPR000917">
    <property type="entry name" value="Sulfatase_N"/>
</dbReference>
<feature type="compositionally biased region" description="Basic residues" evidence="7">
    <location>
        <begin position="494"/>
        <end position="507"/>
    </location>
</feature>
<evidence type="ECO:0000256" key="7">
    <source>
        <dbReference type="SAM" id="MobiDB-lite"/>
    </source>
</evidence>
<feature type="domain" description="Sulfatase N-terminal" evidence="8">
    <location>
        <begin position="41"/>
        <end position="383"/>
    </location>
</feature>
<dbReference type="InterPro" id="IPR024607">
    <property type="entry name" value="Sulfatase_CS"/>
</dbReference>
<dbReference type="Proteomes" id="UP000644507">
    <property type="component" value="Unassembled WGS sequence"/>
</dbReference>
<dbReference type="GO" id="GO:0046872">
    <property type="term" value="F:metal ion binding"/>
    <property type="evidence" value="ECO:0007669"/>
    <property type="project" value="UniProtKB-KW"/>
</dbReference>
<proteinExistence type="inferred from homology"/>
<evidence type="ECO:0000256" key="2">
    <source>
        <dbReference type="ARBA" id="ARBA00008779"/>
    </source>
</evidence>
<organism evidence="9 10">
    <name type="scientific">Roseibacillus persicicus</name>
    <dbReference type="NCBI Taxonomy" id="454148"/>
    <lineage>
        <taxon>Bacteria</taxon>
        <taxon>Pseudomonadati</taxon>
        <taxon>Verrucomicrobiota</taxon>
        <taxon>Verrucomicrobiia</taxon>
        <taxon>Verrucomicrobiales</taxon>
        <taxon>Verrucomicrobiaceae</taxon>
        <taxon>Roseibacillus</taxon>
    </lineage>
</organism>
<evidence type="ECO:0000256" key="5">
    <source>
        <dbReference type="ARBA" id="ARBA00022801"/>
    </source>
</evidence>
<dbReference type="Gene3D" id="3.40.720.10">
    <property type="entry name" value="Alkaline Phosphatase, subunit A"/>
    <property type="match status" value="1"/>
</dbReference>
<evidence type="ECO:0000313" key="9">
    <source>
        <dbReference type="EMBL" id="GHC46492.1"/>
    </source>
</evidence>
<accession>A0A918TFP6</accession>
<reference evidence="9" key="1">
    <citation type="journal article" date="2014" name="Int. J. Syst. Evol. Microbiol.">
        <title>Complete genome sequence of Corynebacterium casei LMG S-19264T (=DSM 44701T), isolated from a smear-ripened cheese.</title>
        <authorList>
            <consortium name="US DOE Joint Genome Institute (JGI-PGF)"/>
            <person name="Walter F."/>
            <person name="Albersmeier A."/>
            <person name="Kalinowski J."/>
            <person name="Ruckert C."/>
        </authorList>
    </citation>
    <scope>NUCLEOTIDE SEQUENCE</scope>
    <source>
        <strain evidence="9">KCTC 12988</strain>
    </source>
</reference>
<dbReference type="PANTHER" id="PTHR42693:SF42">
    <property type="entry name" value="ARYLSULFATASE G"/>
    <property type="match status" value="1"/>
</dbReference>
<comment type="cofactor">
    <cofactor evidence="1">
        <name>Ca(2+)</name>
        <dbReference type="ChEBI" id="CHEBI:29108"/>
    </cofactor>
</comment>
<evidence type="ECO:0000256" key="1">
    <source>
        <dbReference type="ARBA" id="ARBA00001913"/>
    </source>
</evidence>
<name>A0A918TFP6_9BACT</name>
<keyword evidence="5" id="KW-0378">Hydrolase</keyword>
<evidence type="ECO:0000256" key="3">
    <source>
        <dbReference type="ARBA" id="ARBA00022723"/>
    </source>
</evidence>
<dbReference type="InterPro" id="IPR050738">
    <property type="entry name" value="Sulfatase"/>
</dbReference>
<dbReference type="PANTHER" id="PTHR42693">
    <property type="entry name" value="ARYLSULFATASE FAMILY MEMBER"/>
    <property type="match status" value="1"/>
</dbReference>
<evidence type="ECO:0000256" key="4">
    <source>
        <dbReference type="ARBA" id="ARBA00022729"/>
    </source>
</evidence>
<evidence type="ECO:0000313" key="10">
    <source>
        <dbReference type="Proteomes" id="UP000644507"/>
    </source>
</evidence>
<sequence length="507" mass="57127">MGATLDGKDFPVAVVNDMKEILITTLFAGILSAANAEKEKPNVLFILIDDFGWHDVGYNGSEFYETPRIDELAKTWMRFDNCYTPSPMCSPTRTSVLTGKNPARHGVTQWLKGADYFFSREGEEQVVYCPGPHSSGIEDSEITLGEAFQEANYDTAFFGKWHMGNLKATGGPNNHGYAVQKAIIEANSCRLFDCAGYFPNKAKKGDCFTDLLTDEAVEFVAAKRDNPFYLHLCYFAMHDQIKSKSELRERFEKKAERLGIRSETALDDYSHQPHKLHQDSPEYAGELYNLDRNIGRLIDALKEAGQYEKTIIIFTGDNGGRSTVNKPDATSVIPLRGGKTFLFEAGLRTPLLIHWPGHSQVKLRTKEPVSSMDFYPSLLEMAGLEAKPDQHVDGVSLVPLFQGKPLQRDTLYWHFPHYQGEGSYPASAIRVGDFKLIYNYHHKDVLLFNLANDPRESKNLAASMPKKAKALEEKLMTYLKENGAYLPQSPTLQQKRKRLGSRKKSEN</sequence>
<dbReference type="EMBL" id="BMXI01000003">
    <property type="protein sequence ID" value="GHC46492.1"/>
    <property type="molecule type" value="Genomic_DNA"/>
</dbReference>
<keyword evidence="10" id="KW-1185">Reference proteome</keyword>
<dbReference type="AlphaFoldDB" id="A0A918TFP6"/>
<dbReference type="PROSITE" id="PS00523">
    <property type="entry name" value="SULFATASE_1"/>
    <property type="match status" value="1"/>
</dbReference>
<keyword evidence="6" id="KW-0106">Calcium</keyword>
<gene>
    <name evidence="9" type="ORF">GCM10007100_10140</name>
</gene>
<evidence type="ECO:0000256" key="6">
    <source>
        <dbReference type="ARBA" id="ARBA00022837"/>
    </source>
</evidence>
<dbReference type="CDD" id="cd16144">
    <property type="entry name" value="ARS_like"/>
    <property type="match status" value="1"/>
</dbReference>
<keyword evidence="4" id="KW-0732">Signal</keyword>
<dbReference type="Gene3D" id="3.30.1120.10">
    <property type="match status" value="1"/>
</dbReference>
<evidence type="ECO:0000259" key="8">
    <source>
        <dbReference type="Pfam" id="PF00884"/>
    </source>
</evidence>
<dbReference type="InterPro" id="IPR017850">
    <property type="entry name" value="Alkaline_phosphatase_core_sf"/>
</dbReference>
<feature type="region of interest" description="Disordered" evidence="7">
    <location>
        <begin position="486"/>
        <end position="507"/>
    </location>
</feature>
<dbReference type="Pfam" id="PF00884">
    <property type="entry name" value="Sulfatase"/>
    <property type="match status" value="1"/>
</dbReference>
<keyword evidence="3" id="KW-0479">Metal-binding</keyword>
<comment type="caution">
    <text evidence="9">The sequence shown here is derived from an EMBL/GenBank/DDBJ whole genome shotgun (WGS) entry which is preliminary data.</text>
</comment>
<comment type="similarity">
    <text evidence="2">Belongs to the sulfatase family.</text>
</comment>
<protein>
    <submittedName>
        <fullName evidence="9">Sulfatase</fullName>
    </submittedName>
</protein>
<dbReference type="SUPFAM" id="SSF53649">
    <property type="entry name" value="Alkaline phosphatase-like"/>
    <property type="match status" value="1"/>
</dbReference>